<dbReference type="EMBL" id="BK057818">
    <property type="protein sequence ID" value="DAE25649.1"/>
    <property type="molecule type" value="Genomic_DNA"/>
</dbReference>
<accession>A0A8S5R3I0</accession>
<name>A0A8S5R3I0_9VIRU</name>
<proteinExistence type="predicted"/>
<organism evidence="1">
    <name type="scientific">Microviridae sp. cts131</name>
    <dbReference type="NCBI Taxonomy" id="2825008"/>
    <lineage>
        <taxon>Viruses</taxon>
        <taxon>Monodnaviria</taxon>
        <taxon>Sangervirae</taxon>
        <taxon>Phixviricota</taxon>
        <taxon>Malgrandaviricetes</taxon>
        <taxon>Petitvirales</taxon>
        <taxon>Microviridae</taxon>
    </lineage>
</organism>
<evidence type="ECO:0000313" key="1">
    <source>
        <dbReference type="EMBL" id="DAE25649.1"/>
    </source>
</evidence>
<protein>
    <submittedName>
        <fullName evidence="1">Uncharacterized protein</fullName>
    </submittedName>
</protein>
<reference evidence="1" key="1">
    <citation type="journal article" date="2021" name="Proc. Natl. Acad. Sci. U.S.A.">
        <title>A Catalog of Tens of Thousands of Viruses from Human Metagenomes Reveals Hidden Associations with Chronic Diseases.</title>
        <authorList>
            <person name="Tisza M.J."/>
            <person name="Buck C.B."/>
        </authorList>
    </citation>
    <scope>NUCLEOTIDE SEQUENCE</scope>
    <source>
        <strain evidence="1">Cts131</strain>
    </source>
</reference>
<sequence length="339" mass="37232">MSFPTIASGVGSIMSGFGSIAGAASGLGSAHRQKELMRSQYKMEEEYQRKMTKENWNKYNSPLAQKIAYKAAGINPYFGDSSIGGMQMSSDASSPNLQDAPNPLGEFASNIQAGASSLFQMGETKRVNDSIVELNKANARKADADALGRENENSIFDLTKELRTLSVGSAKLDKLVKEIEVRYADAKSSEELRLLKQHVANAIVEGDVSAAQRDVLDRTVDKLDAEISHLVASTNKAIAETQTENVLRPLRKEQLKKAIALSDKEIESIGRDIGLKDTKQLSDFVDVYRKVMRSDSKNAFGALAEFIQGNTEQNGLPYDRETLQEVLGRLILEHIDKLK</sequence>